<evidence type="ECO:0000313" key="1">
    <source>
        <dbReference type="EMBL" id="CAF1058470.1"/>
    </source>
</evidence>
<proteinExistence type="predicted"/>
<gene>
    <name evidence="2" type="ORF">JBS370_LOCUS12870</name>
    <name evidence="1" type="ORF">ZHD862_LOCUS15439</name>
</gene>
<reference evidence="2" key="1">
    <citation type="submission" date="2021-02" db="EMBL/GenBank/DDBJ databases">
        <authorList>
            <person name="Nowell W R."/>
        </authorList>
    </citation>
    <scope>NUCLEOTIDE SEQUENCE</scope>
</reference>
<dbReference type="Proteomes" id="UP000663864">
    <property type="component" value="Unassembled WGS sequence"/>
</dbReference>
<organism evidence="2 3">
    <name type="scientific">Rotaria sordida</name>
    <dbReference type="NCBI Taxonomy" id="392033"/>
    <lineage>
        <taxon>Eukaryota</taxon>
        <taxon>Metazoa</taxon>
        <taxon>Spiralia</taxon>
        <taxon>Gnathifera</taxon>
        <taxon>Rotifera</taxon>
        <taxon>Eurotatoria</taxon>
        <taxon>Bdelloidea</taxon>
        <taxon>Philodinida</taxon>
        <taxon>Philodinidae</taxon>
        <taxon>Rotaria</taxon>
    </lineage>
</organism>
<evidence type="ECO:0000313" key="2">
    <source>
        <dbReference type="EMBL" id="CAF3756521.1"/>
    </source>
</evidence>
<evidence type="ECO:0000313" key="3">
    <source>
        <dbReference type="Proteomes" id="UP000663836"/>
    </source>
</evidence>
<name>A0A818YYY4_9BILA</name>
<dbReference type="Proteomes" id="UP000663836">
    <property type="component" value="Unassembled WGS sequence"/>
</dbReference>
<dbReference type="AlphaFoldDB" id="A0A818YYY4"/>
<protein>
    <submittedName>
        <fullName evidence="2">Uncharacterized protein</fullName>
    </submittedName>
</protein>
<dbReference type="EMBL" id="CAJNOT010000698">
    <property type="protein sequence ID" value="CAF1058470.1"/>
    <property type="molecule type" value="Genomic_DNA"/>
</dbReference>
<comment type="caution">
    <text evidence="2">The sequence shown here is derived from an EMBL/GenBank/DDBJ whole genome shotgun (WGS) entry which is preliminary data.</text>
</comment>
<accession>A0A818YYY4</accession>
<dbReference type="EMBL" id="CAJOBD010001071">
    <property type="protein sequence ID" value="CAF3756521.1"/>
    <property type="molecule type" value="Genomic_DNA"/>
</dbReference>
<sequence length="161" mass="18993">MSSNKNQKWSSPVSLTKLFSRITRTLSFSSKKQQQSLKKTNKVWSKPQSIPTNTLFAPKSVPIIRRQAPQLIAQILYNDNSRPGNYYQQAMHVNMYNKINFEENDDDDDDNYSRYSLQPNLSLFNISSDNLHYQREECYEQIPQQQNWLDNIFHSTKIEHS</sequence>